<dbReference type="PROSITE" id="PS50011">
    <property type="entry name" value="PROTEIN_KINASE_DOM"/>
    <property type="match status" value="1"/>
</dbReference>
<dbReference type="InterPro" id="IPR011009">
    <property type="entry name" value="Kinase-like_dom_sf"/>
</dbReference>
<keyword evidence="3" id="KW-0418">Kinase</keyword>
<evidence type="ECO:0000313" key="4">
    <source>
        <dbReference type="Proteomes" id="UP000017559"/>
    </source>
</evidence>
<evidence type="ECO:0000313" key="3">
    <source>
        <dbReference type="EMBL" id="ESK88860.1"/>
    </source>
</evidence>
<protein>
    <submittedName>
        <fullName evidence="3">Other 1 protein kinase</fullName>
    </submittedName>
</protein>
<reference evidence="3 4" key="1">
    <citation type="journal article" date="2014" name="BMC Genomics">
        <title>Genome and secretome analysis of the hemibiotrophic fungal pathogen, Moniliophthora roreri, which causes frosty pod rot disease of cacao: mechanisms of the biotrophic and necrotrophic phases.</title>
        <authorList>
            <person name="Meinhardt L.W."/>
            <person name="Costa G.G.L."/>
            <person name="Thomazella D.P.T."/>
            <person name="Teixeira P.J.P.L."/>
            <person name="Carazzolle M.F."/>
            <person name="Schuster S.C."/>
            <person name="Carlson J.E."/>
            <person name="Guiltinan M.J."/>
            <person name="Mieczkowski P."/>
            <person name="Farmer A."/>
            <person name="Ramaraj T."/>
            <person name="Crozier J."/>
            <person name="Davis R.E."/>
            <person name="Shao J."/>
            <person name="Melnick R.L."/>
            <person name="Pereira G.A.G."/>
            <person name="Bailey B.A."/>
        </authorList>
    </citation>
    <scope>NUCLEOTIDE SEQUENCE [LARGE SCALE GENOMIC DNA]</scope>
    <source>
        <strain evidence="3 4">MCA 2997</strain>
    </source>
</reference>
<dbReference type="Proteomes" id="UP000017559">
    <property type="component" value="Unassembled WGS sequence"/>
</dbReference>
<comment type="caution">
    <text evidence="3">The sequence shown here is derived from an EMBL/GenBank/DDBJ whole genome shotgun (WGS) entry which is preliminary data.</text>
</comment>
<dbReference type="SUPFAM" id="SSF56112">
    <property type="entry name" value="Protein kinase-like (PK-like)"/>
    <property type="match status" value="1"/>
</dbReference>
<feature type="region of interest" description="Disordered" evidence="1">
    <location>
        <begin position="1"/>
        <end position="29"/>
    </location>
</feature>
<dbReference type="EMBL" id="AWSO01000614">
    <property type="protein sequence ID" value="ESK88860.1"/>
    <property type="molecule type" value="Genomic_DNA"/>
</dbReference>
<evidence type="ECO:0000259" key="2">
    <source>
        <dbReference type="PROSITE" id="PS50011"/>
    </source>
</evidence>
<name>V2X8Q5_MONRO</name>
<organism evidence="3 4">
    <name type="scientific">Moniliophthora roreri (strain MCA 2997)</name>
    <name type="common">Cocoa frosty pod rot fungus</name>
    <name type="synonym">Crinipellis roreri</name>
    <dbReference type="NCBI Taxonomy" id="1381753"/>
    <lineage>
        <taxon>Eukaryota</taxon>
        <taxon>Fungi</taxon>
        <taxon>Dikarya</taxon>
        <taxon>Basidiomycota</taxon>
        <taxon>Agaricomycotina</taxon>
        <taxon>Agaricomycetes</taxon>
        <taxon>Agaricomycetidae</taxon>
        <taxon>Agaricales</taxon>
        <taxon>Marasmiineae</taxon>
        <taxon>Marasmiaceae</taxon>
        <taxon>Moniliophthora</taxon>
    </lineage>
</organism>
<dbReference type="HOGENOM" id="CLU_006410_5_0_1"/>
<evidence type="ECO:0000256" key="1">
    <source>
        <dbReference type="SAM" id="MobiDB-lite"/>
    </source>
</evidence>
<dbReference type="PANTHER" id="PTHR38248">
    <property type="entry name" value="FUNK1 6"/>
    <property type="match status" value="1"/>
</dbReference>
<feature type="compositionally biased region" description="Polar residues" evidence="1">
    <location>
        <begin position="15"/>
        <end position="29"/>
    </location>
</feature>
<dbReference type="InterPro" id="IPR040976">
    <property type="entry name" value="Pkinase_fungal"/>
</dbReference>
<keyword evidence="4" id="KW-1185">Reference proteome</keyword>
<dbReference type="OrthoDB" id="2747778at2759"/>
<dbReference type="InterPro" id="IPR000719">
    <property type="entry name" value="Prot_kinase_dom"/>
</dbReference>
<dbReference type="Gene3D" id="1.10.510.10">
    <property type="entry name" value="Transferase(Phosphotransferase) domain 1"/>
    <property type="match status" value="1"/>
</dbReference>
<feature type="domain" description="Protein kinase" evidence="2">
    <location>
        <begin position="310"/>
        <end position="621"/>
    </location>
</feature>
<gene>
    <name evidence="3" type="ORF">Moror_17037</name>
</gene>
<accession>V2X8Q5</accession>
<dbReference type="KEGG" id="mrr:Moror_17037"/>
<sequence length="704" mass="80850">MSSTPPQPPQNQSQAKIDSSSSPLKLDTGRSTFASEVPSLVQDEPETSNEWFGPVSPIKFLAKFLPAPPGLPRRPNFQRQRWRNIRSDAKKKFDMCYRFTKLLDRYCTNLELKVTCGASNDINWTHQTGLIKVDVSVFSKNVQLERTFEVAQLETFFEFKRATAFNDDVSEGSPFEKQAKNSQETRAQLATYAGAMLATQFRTHAFCVEVAGDYARLIRFDREGAVFTHAFRYAEETHLIDFLWRFNHSSSEIRGHDPTVTVPSAAESRFVKQATELLPLKSWERVWKFSVYDEGSKKTVVFYGGANPFSVSVSPFGRSTRGFLVIDIHGNIVYLKDTWRIDMEEMQKEGNIYAQLHEKGVPHIPHVVAHGDAGQQKTLSRSSFPDLFKPGEPSHPFQHYYIVFREVGRRLTEFRTTHELVNAIKDAMKAHQVAYDEAKILHCDISSGNILISEDGKSGFLIDWDFSKPVVDCETPREHGITGTWEFMSAELLLGNATCHKRTDDLESFFHVLCWVLLKYGPHSLTVETVIERLGWIYNYVMIYRGRSKGGTHKERSLRSRDMRRAAGLPDGCLKNLLVDFEDLVAVRYDHRPSPKARQQYDELAALANYDEKKLDRHPIWKYDKFLQRLEGWDWIYERFCEATRDSSQLSDARIDREQELAAAYVKDMVTERTEGTRSMVIGSKKRLADDSDSQPTLSKKRRR</sequence>
<feature type="region of interest" description="Disordered" evidence="1">
    <location>
        <begin position="676"/>
        <end position="704"/>
    </location>
</feature>
<dbReference type="PANTHER" id="PTHR38248:SF2">
    <property type="entry name" value="FUNK1 11"/>
    <property type="match status" value="1"/>
</dbReference>
<dbReference type="AlphaFoldDB" id="V2X8Q5"/>
<keyword evidence="3" id="KW-0808">Transferase</keyword>
<dbReference type="Pfam" id="PF17667">
    <property type="entry name" value="Pkinase_fungal"/>
    <property type="match status" value="1"/>
</dbReference>
<proteinExistence type="predicted"/>
<dbReference type="GO" id="GO:0005524">
    <property type="term" value="F:ATP binding"/>
    <property type="evidence" value="ECO:0007669"/>
    <property type="project" value="InterPro"/>
</dbReference>
<dbReference type="GO" id="GO:0004672">
    <property type="term" value="F:protein kinase activity"/>
    <property type="evidence" value="ECO:0007669"/>
    <property type="project" value="InterPro"/>
</dbReference>